<organism evidence="2 3">
    <name type="scientific">Flagellimonas meridianipacifica</name>
    <dbReference type="NCBI Taxonomy" id="1080225"/>
    <lineage>
        <taxon>Bacteria</taxon>
        <taxon>Pseudomonadati</taxon>
        <taxon>Bacteroidota</taxon>
        <taxon>Flavobacteriia</taxon>
        <taxon>Flavobacteriales</taxon>
        <taxon>Flavobacteriaceae</taxon>
        <taxon>Flagellimonas</taxon>
    </lineage>
</organism>
<name>A0A2T0M956_9FLAO</name>
<reference evidence="2 3" key="1">
    <citation type="submission" date="2018-03" db="EMBL/GenBank/DDBJ databases">
        <title>Genomic Encyclopedia of Archaeal and Bacterial Type Strains, Phase II (KMG-II): from individual species to whole genera.</title>
        <authorList>
            <person name="Goeker M."/>
        </authorList>
    </citation>
    <scope>NUCLEOTIDE SEQUENCE [LARGE SCALE GENOMIC DNA]</scope>
    <source>
        <strain evidence="2 3">DSM 25027</strain>
    </source>
</reference>
<dbReference type="SUPFAM" id="SSF55961">
    <property type="entry name" value="Bet v1-like"/>
    <property type="match status" value="2"/>
</dbReference>
<sequence length="369" mass="42587">MKTKIFLIFLAVLSSVQGLKAQDMERKQPNIKATYQIEIDAPIDEVWDALAVDYGGIGKWASGVNHVVEFSGEGADAKRFCSISAAGFNDTREKVIKWDPENYYFEYELYEGLPGFVRYSINKDKLTPKGNKTIWTSYNDMRVGGFMGLTMKWMMRKQLTKVLQNKAEELKHFVETGEAHPRKVEIMEKKAAKDAKMRKKVAFVEVEQEIDAPVERVWEIIGEGFADIADSNPDCPYSEWSPGHNEAKVGAMRIMYMTDSKEKKYFVDKIAKYEPENHHITIEIADKKGFGNLNIDYTWVNMDATDLGNNKTLLKIRFNYLTKPRFFKGLAKGPMRKAFQRYAYGIDYHAKTGEKVTEEKWKEIKHLYK</sequence>
<protein>
    <submittedName>
        <fullName evidence="2">Polyketide cyclase/dehydrase/lipid transport protein</fullName>
    </submittedName>
</protein>
<keyword evidence="3" id="KW-1185">Reference proteome</keyword>
<dbReference type="CDD" id="cd07821">
    <property type="entry name" value="PYR_PYL_RCAR_like"/>
    <property type="match status" value="2"/>
</dbReference>
<evidence type="ECO:0000313" key="3">
    <source>
        <dbReference type="Proteomes" id="UP000237640"/>
    </source>
</evidence>
<comment type="caution">
    <text evidence="2">The sequence shown here is derived from an EMBL/GenBank/DDBJ whole genome shotgun (WGS) entry which is preliminary data.</text>
</comment>
<dbReference type="InterPro" id="IPR023393">
    <property type="entry name" value="START-like_dom_sf"/>
</dbReference>
<evidence type="ECO:0000313" key="2">
    <source>
        <dbReference type="EMBL" id="PRX54003.1"/>
    </source>
</evidence>
<feature type="chain" id="PRO_5015400526" evidence="1">
    <location>
        <begin position="22"/>
        <end position="369"/>
    </location>
</feature>
<keyword evidence="1" id="KW-0732">Signal</keyword>
<dbReference type="Pfam" id="PF10604">
    <property type="entry name" value="Polyketide_cyc2"/>
    <property type="match status" value="2"/>
</dbReference>
<evidence type="ECO:0000256" key="1">
    <source>
        <dbReference type="SAM" id="SignalP"/>
    </source>
</evidence>
<dbReference type="Gene3D" id="3.30.530.20">
    <property type="match status" value="2"/>
</dbReference>
<gene>
    <name evidence="2" type="ORF">CLV81_2398</name>
</gene>
<dbReference type="OrthoDB" id="1462188at2"/>
<dbReference type="AlphaFoldDB" id="A0A2T0M956"/>
<dbReference type="InterPro" id="IPR019587">
    <property type="entry name" value="Polyketide_cyclase/dehydratase"/>
</dbReference>
<dbReference type="Proteomes" id="UP000237640">
    <property type="component" value="Unassembled WGS sequence"/>
</dbReference>
<dbReference type="EMBL" id="PVYX01000002">
    <property type="protein sequence ID" value="PRX54003.1"/>
    <property type="molecule type" value="Genomic_DNA"/>
</dbReference>
<dbReference type="RefSeq" id="WP_106145327.1">
    <property type="nucleotide sequence ID" value="NZ_PVYX01000002.1"/>
</dbReference>
<feature type="signal peptide" evidence="1">
    <location>
        <begin position="1"/>
        <end position="21"/>
    </location>
</feature>
<proteinExistence type="predicted"/>
<accession>A0A2T0M956</accession>